<keyword evidence="2" id="KW-0614">Plasmid</keyword>
<dbReference type="EMBL" id="MH392236">
    <property type="protein sequence ID" value="QDL89211.1"/>
    <property type="molecule type" value="Genomic_DNA"/>
</dbReference>
<feature type="region of interest" description="Disordered" evidence="1">
    <location>
        <begin position="171"/>
        <end position="194"/>
    </location>
</feature>
<organism evidence="2">
    <name type="scientific">Sym plasmid</name>
    <dbReference type="NCBI Taxonomy" id="28430"/>
    <lineage>
        <taxon>other sequences</taxon>
        <taxon>plasmids</taxon>
    </lineage>
</organism>
<sequence>MGARSIHPEAGGKPWGRRDPGPAAEGHASQPQVLWRSTSEIALAGPLMRISFGDKLRVERVEDLTSGSRPRQTPPRVIASIVCRIVCSAAAYEGLAIGDESGTAASVAGRRVSRASLLQIPLRVRGVAATGNQVLRNASAMPVTRYGNRTSARGVISRWPHAASMTVQGLEVTPPIPRSGPRSIPMRPPEVGHS</sequence>
<evidence type="ECO:0000256" key="1">
    <source>
        <dbReference type="SAM" id="MobiDB-lite"/>
    </source>
</evidence>
<geneLocation type="plasmid" evidence="2">
    <name>pTL25</name>
</geneLocation>
<accession>A0A515HIE9</accession>
<proteinExistence type="predicted"/>
<gene>
    <name evidence="2" type="ORF">pTL25_00044</name>
</gene>
<name>A0A515HIE9_9ZZZZ</name>
<dbReference type="AlphaFoldDB" id="A0A515HIE9"/>
<evidence type="ECO:0000313" key="2">
    <source>
        <dbReference type="EMBL" id="QDL89211.1"/>
    </source>
</evidence>
<protein>
    <submittedName>
        <fullName evidence="2">Uncharacterized protein</fullName>
    </submittedName>
</protein>
<feature type="region of interest" description="Disordered" evidence="1">
    <location>
        <begin position="1"/>
        <end position="31"/>
    </location>
</feature>
<reference evidence="2" key="1">
    <citation type="submission" date="2018-05" db="EMBL/GenBank/DDBJ databases">
        <title>Plant species dependent abundance and diversity of IncP-1 plasmids in the rhizosphere - sequence analysis provides new insights into the role as efficient and dynamic means for rapid bacterial adaptation.</title>
        <authorList>
            <person name="Nour E."/>
            <person name="Shintani M."/>
            <person name="Elsayed T."/>
            <person name="Blau K."/>
            <person name="Jechalke S."/>
            <person name="Sproeer C."/>
            <person name="Bunk B."/>
            <person name="Overmann J."/>
            <person name="Smalla K."/>
        </authorList>
    </citation>
    <scope>NUCLEOTIDE SEQUENCE</scope>
    <source>
        <plasmid evidence="2">pTL25</plasmid>
    </source>
</reference>